<dbReference type="PANTHER" id="PTHR43510:SF1">
    <property type="entry name" value="AMINOTRANSFERASE FUNCTION, HYPOTHETICAL (EUROFUNG)"/>
    <property type="match status" value="1"/>
</dbReference>
<proteinExistence type="predicted"/>
<dbReference type="EMBL" id="VBAN01000164">
    <property type="protein sequence ID" value="TMI82409.1"/>
    <property type="molecule type" value="Genomic_DNA"/>
</dbReference>
<evidence type="ECO:0000259" key="1">
    <source>
        <dbReference type="Pfam" id="PF00155"/>
    </source>
</evidence>
<evidence type="ECO:0000313" key="2">
    <source>
        <dbReference type="EMBL" id="TMI82409.1"/>
    </source>
</evidence>
<evidence type="ECO:0000313" key="3">
    <source>
        <dbReference type="Proteomes" id="UP000318093"/>
    </source>
</evidence>
<keyword evidence="2" id="KW-0032">Aminotransferase</keyword>
<dbReference type="AlphaFoldDB" id="A0A537JFT9"/>
<dbReference type="SUPFAM" id="SSF53383">
    <property type="entry name" value="PLP-dependent transferases"/>
    <property type="match status" value="1"/>
</dbReference>
<dbReference type="InterPro" id="IPR004839">
    <property type="entry name" value="Aminotransferase_I/II_large"/>
</dbReference>
<comment type="caution">
    <text evidence="2">The sequence shown here is derived from an EMBL/GenBank/DDBJ whole genome shotgun (WGS) entry which is preliminary data.</text>
</comment>
<dbReference type="GO" id="GO:0030170">
    <property type="term" value="F:pyridoxal phosphate binding"/>
    <property type="evidence" value="ECO:0007669"/>
    <property type="project" value="InterPro"/>
</dbReference>
<feature type="domain" description="Aminotransferase class I/classII large" evidence="1">
    <location>
        <begin position="60"/>
        <end position="353"/>
    </location>
</feature>
<organism evidence="2 3">
    <name type="scientific">Candidatus Segetimicrobium genomatis</name>
    <dbReference type="NCBI Taxonomy" id="2569760"/>
    <lineage>
        <taxon>Bacteria</taxon>
        <taxon>Bacillati</taxon>
        <taxon>Candidatus Sysuimicrobiota</taxon>
        <taxon>Candidatus Sysuimicrobiia</taxon>
        <taxon>Candidatus Sysuimicrobiales</taxon>
        <taxon>Candidatus Segetimicrobiaceae</taxon>
        <taxon>Candidatus Segetimicrobium</taxon>
    </lineage>
</organism>
<protein>
    <submittedName>
        <fullName evidence="2">Aminotransferase class I/II-fold pyridoxal phosphate-dependent enzyme</fullName>
    </submittedName>
</protein>
<dbReference type="CDD" id="cd00609">
    <property type="entry name" value="AAT_like"/>
    <property type="match status" value="1"/>
</dbReference>
<name>A0A537JFT9_9BACT</name>
<dbReference type="PANTHER" id="PTHR43510">
    <property type="entry name" value="AMINOTRANSFERASE FUNCTION, HYPOTHETICAL (EUROFUNG)"/>
    <property type="match status" value="1"/>
</dbReference>
<dbReference type="GO" id="GO:0008483">
    <property type="term" value="F:transaminase activity"/>
    <property type="evidence" value="ECO:0007669"/>
    <property type="project" value="UniProtKB-KW"/>
</dbReference>
<dbReference type="Gene3D" id="3.40.640.10">
    <property type="entry name" value="Type I PLP-dependent aspartate aminotransferase-like (Major domain)"/>
    <property type="match status" value="1"/>
</dbReference>
<dbReference type="InterPro" id="IPR015421">
    <property type="entry name" value="PyrdxlP-dep_Trfase_major"/>
</dbReference>
<reference evidence="2 3" key="1">
    <citation type="journal article" date="2019" name="Nat. Microbiol.">
        <title>Mediterranean grassland soil C-N compound turnover is dependent on rainfall and depth, and is mediated by genomically divergent microorganisms.</title>
        <authorList>
            <person name="Diamond S."/>
            <person name="Andeer P.F."/>
            <person name="Li Z."/>
            <person name="Crits-Christoph A."/>
            <person name="Burstein D."/>
            <person name="Anantharaman K."/>
            <person name="Lane K.R."/>
            <person name="Thomas B.C."/>
            <person name="Pan C."/>
            <person name="Northen T.R."/>
            <person name="Banfield J.F."/>
        </authorList>
    </citation>
    <scope>NUCLEOTIDE SEQUENCE [LARGE SCALE GENOMIC DNA]</scope>
    <source>
        <strain evidence="2">NP_6</strain>
    </source>
</reference>
<gene>
    <name evidence="2" type="ORF">E6H03_05635</name>
</gene>
<dbReference type="Pfam" id="PF00155">
    <property type="entry name" value="Aminotran_1_2"/>
    <property type="match status" value="1"/>
</dbReference>
<dbReference type="Gene3D" id="3.90.1150.10">
    <property type="entry name" value="Aspartate Aminotransferase, domain 1"/>
    <property type="match status" value="1"/>
</dbReference>
<sequence length="374" mass="40690">MTRVKIEPFALERWMTRHELNARYDIAESGILPLRLADLLGWLPVDERQATLDSLLGMPLGYSEAVGTRALRSLIAATYTDCDPDNILVTTGAIEANFLLFSALLGAGDHVIVSHPAYQQLSSVPRALGCEVSLWDVGQDYRFDVSALARLVRPATRLIVVNTPHNPTGAVLSPEGARGVYALAESVGARVLCDEAYRWLTVPGGDPFAPPMVDHGPRGISVGTVSKPFGLPGLRIGWIAASRDVISACLGIRDYVSLSPGKLNDAIAQLALRHRERIIERNSRIIAANLAATTRWIARHSEILSWAPPRGGLLALVRYRLEPEIGSLELADRLAIEYDVMLAPGSAFGCEHHLAGLEAAGRCFEALRRRPRSC</sequence>
<dbReference type="InterPro" id="IPR015424">
    <property type="entry name" value="PyrdxlP-dep_Trfase"/>
</dbReference>
<accession>A0A537JFT9</accession>
<dbReference type="Proteomes" id="UP000318093">
    <property type="component" value="Unassembled WGS sequence"/>
</dbReference>
<keyword evidence="2" id="KW-0808">Transferase</keyword>
<dbReference type="InterPro" id="IPR015422">
    <property type="entry name" value="PyrdxlP-dep_Trfase_small"/>
</dbReference>